<dbReference type="InterPro" id="IPR025636">
    <property type="entry name" value="DUF4294"/>
</dbReference>
<gene>
    <name evidence="1" type="ORF">GCM10023093_12600</name>
</gene>
<evidence type="ECO:0008006" key="3">
    <source>
        <dbReference type="Google" id="ProtNLM"/>
    </source>
</evidence>
<dbReference type="EMBL" id="BAABFA010000008">
    <property type="protein sequence ID" value="GAA4463643.1"/>
    <property type="molecule type" value="Genomic_DNA"/>
</dbReference>
<proteinExistence type="predicted"/>
<organism evidence="1 2">
    <name type="scientific">Nemorincola caseinilytica</name>
    <dbReference type="NCBI Taxonomy" id="2054315"/>
    <lineage>
        <taxon>Bacteria</taxon>
        <taxon>Pseudomonadati</taxon>
        <taxon>Bacteroidota</taxon>
        <taxon>Chitinophagia</taxon>
        <taxon>Chitinophagales</taxon>
        <taxon>Chitinophagaceae</taxon>
        <taxon>Nemorincola</taxon>
    </lineage>
</organism>
<accession>A0ABP8N9M4</accession>
<reference evidence="2" key="1">
    <citation type="journal article" date="2019" name="Int. J. Syst. Evol. Microbiol.">
        <title>The Global Catalogue of Microorganisms (GCM) 10K type strain sequencing project: providing services to taxonomists for standard genome sequencing and annotation.</title>
        <authorList>
            <consortium name="The Broad Institute Genomics Platform"/>
            <consortium name="The Broad Institute Genome Sequencing Center for Infectious Disease"/>
            <person name="Wu L."/>
            <person name="Ma J."/>
        </authorList>
    </citation>
    <scope>NUCLEOTIDE SEQUENCE [LARGE SCALE GENOMIC DNA]</scope>
    <source>
        <strain evidence="2">JCM 32105</strain>
    </source>
</reference>
<dbReference type="Pfam" id="PF14127">
    <property type="entry name" value="DUF4294"/>
    <property type="match status" value="1"/>
</dbReference>
<protein>
    <recommendedName>
        <fullName evidence="3">DUF4294 domain-containing protein</fullName>
    </recommendedName>
</protein>
<evidence type="ECO:0000313" key="1">
    <source>
        <dbReference type="EMBL" id="GAA4463643.1"/>
    </source>
</evidence>
<dbReference type="Proteomes" id="UP001500067">
    <property type="component" value="Unassembled WGS sequence"/>
</dbReference>
<keyword evidence="2" id="KW-1185">Reference proteome</keyword>
<comment type="caution">
    <text evidence="1">The sequence shown here is derived from an EMBL/GenBank/DDBJ whole genome shotgun (WGS) entry which is preliminary data.</text>
</comment>
<sequence length="198" mass="23146">MFAQLSGNDTIRLGAIEEKGGIYPLIFLDEVETRTTYLSEEDRVRRNRLRRDIYITYPYAIAAAAILKDVNQNLERMDSRKDRKRYLKQIDHKLDVTFKDPLKNLSVDQGHVLIKLINRQTGQNCYSIIRELKNGFSAMIWQSVGLVFNNNLRREYDPTGNDSEMEAMVQVLEASSNYRYQLYMQQEIMKKIPPTVSK</sequence>
<evidence type="ECO:0000313" key="2">
    <source>
        <dbReference type="Proteomes" id="UP001500067"/>
    </source>
</evidence>
<name>A0ABP8N9M4_9BACT</name>